<feature type="domain" description="Sialate O-acetylesterase" evidence="2">
    <location>
        <begin position="53"/>
        <end position="225"/>
    </location>
</feature>
<dbReference type="PANTHER" id="PTHR31988">
    <property type="entry name" value="ESTERASE, PUTATIVE (DUF303)-RELATED"/>
    <property type="match status" value="1"/>
</dbReference>
<comment type="caution">
    <text evidence="3">The sequence shown here is derived from an EMBL/GenBank/DDBJ whole genome shotgun (WGS) entry which is preliminary data.</text>
</comment>
<gene>
    <name evidence="3" type="ORF">HNP25_001195</name>
</gene>
<dbReference type="Pfam" id="PF03629">
    <property type="entry name" value="SASA"/>
    <property type="match status" value="1"/>
</dbReference>
<dbReference type="InterPro" id="IPR052940">
    <property type="entry name" value="Carb_Esterase_6"/>
</dbReference>
<dbReference type="SUPFAM" id="SSF52266">
    <property type="entry name" value="SGNH hydrolase"/>
    <property type="match status" value="1"/>
</dbReference>
<evidence type="ECO:0000313" key="4">
    <source>
        <dbReference type="Proteomes" id="UP000524404"/>
    </source>
</evidence>
<proteinExistence type="predicted"/>
<reference evidence="3 4" key="1">
    <citation type="submission" date="2020-08" db="EMBL/GenBank/DDBJ databases">
        <title>Functional genomics of gut bacteria from endangered species of beetles.</title>
        <authorList>
            <person name="Carlos-Shanley C."/>
        </authorList>
    </citation>
    <scope>NUCLEOTIDE SEQUENCE [LARGE SCALE GENOMIC DNA]</scope>
    <source>
        <strain evidence="3 4">S00070</strain>
    </source>
</reference>
<protein>
    <submittedName>
        <fullName evidence="3">Lysophospholipase L1-like esterase</fullName>
    </submittedName>
</protein>
<dbReference type="RefSeq" id="WP_184131759.1">
    <property type="nucleotide sequence ID" value="NZ_JACHKT010000006.1"/>
</dbReference>
<dbReference type="GO" id="GO:0016788">
    <property type="term" value="F:hydrolase activity, acting on ester bonds"/>
    <property type="evidence" value="ECO:0007669"/>
    <property type="project" value="UniProtKB-ARBA"/>
</dbReference>
<dbReference type="Gene3D" id="3.40.50.1110">
    <property type="entry name" value="SGNH hydrolase"/>
    <property type="match status" value="1"/>
</dbReference>
<keyword evidence="1" id="KW-0378">Hydrolase</keyword>
<dbReference type="InterPro" id="IPR036514">
    <property type="entry name" value="SGNH_hydro_sf"/>
</dbReference>
<accession>A0A841ENE5</accession>
<organism evidence="3 4">
    <name type="scientific">Arcicella rosea</name>
    <dbReference type="NCBI Taxonomy" id="502909"/>
    <lineage>
        <taxon>Bacteria</taxon>
        <taxon>Pseudomonadati</taxon>
        <taxon>Bacteroidota</taxon>
        <taxon>Cytophagia</taxon>
        <taxon>Cytophagales</taxon>
        <taxon>Flectobacillaceae</taxon>
        <taxon>Arcicella</taxon>
    </lineage>
</organism>
<dbReference type="PANTHER" id="PTHR31988:SF19">
    <property type="entry name" value="9-O-ACETYL-N-ACETYLNEURAMINIC ACID DEACETYLASE-RELATED"/>
    <property type="match status" value="1"/>
</dbReference>
<dbReference type="Proteomes" id="UP000524404">
    <property type="component" value="Unassembled WGS sequence"/>
</dbReference>
<evidence type="ECO:0000256" key="1">
    <source>
        <dbReference type="ARBA" id="ARBA00022801"/>
    </source>
</evidence>
<dbReference type="AlphaFoldDB" id="A0A841ENE5"/>
<keyword evidence="4" id="KW-1185">Reference proteome</keyword>
<sequence>MKKVDISKIVILFFIVFALGFISSPNVYSFNKLSAGDTLDIKQFNNEDFTVIFTFGQSNSANYGQGMYTCKQDVYNWYKGKMFKAKDPLLGADNNRGSVWTRLADKLIQENFAKKILIVPIGIGSTEVAQWAKGGKHNELVLQTIKALNTQGIIVDYILWHQGESDNLRNTSKELYIQRFESVRETFRNNNQNAPIFIAIASYHPSENSLTKKKLGIDPTIQEAQLALTKIHKDIFLGANTDKLDKSYYRHDGIHFSVLGLEKHAELWLKSLKKYIPKVNSKCFISFQAF</sequence>
<dbReference type="EMBL" id="JACHKT010000006">
    <property type="protein sequence ID" value="MBB6002543.1"/>
    <property type="molecule type" value="Genomic_DNA"/>
</dbReference>
<dbReference type="InterPro" id="IPR005181">
    <property type="entry name" value="SASA"/>
</dbReference>
<evidence type="ECO:0000259" key="2">
    <source>
        <dbReference type="Pfam" id="PF03629"/>
    </source>
</evidence>
<evidence type="ECO:0000313" key="3">
    <source>
        <dbReference type="EMBL" id="MBB6002543.1"/>
    </source>
</evidence>
<name>A0A841ENE5_9BACT</name>